<dbReference type="OrthoDB" id="9864708at2"/>
<accession>A0A345Z2E1</accession>
<dbReference type="EMBL" id="CP031376">
    <property type="protein sequence ID" value="AXK50770.1"/>
    <property type="molecule type" value="Genomic_DNA"/>
</dbReference>
<protein>
    <submittedName>
        <fullName evidence="1">Uncharacterized protein</fullName>
    </submittedName>
</protein>
<name>A0A345Z2E1_9MOLU</name>
<dbReference type="KEGG" id="salx:SALLE_v1c00940"/>
<dbReference type="RefSeq" id="WP_115557699.1">
    <property type="nucleotide sequence ID" value="NZ_CP031376.1"/>
</dbReference>
<dbReference type="Proteomes" id="UP000254792">
    <property type="component" value="Chromosome"/>
</dbReference>
<evidence type="ECO:0000313" key="2">
    <source>
        <dbReference type="Proteomes" id="UP000254792"/>
    </source>
</evidence>
<reference evidence="1 2" key="1">
    <citation type="submission" date="2018-07" db="EMBL/GenBank/DDBJ databases">
        <title>Complete genome sequence of Spiroplasma alleghenense PLHS-1 (ATCC 51752).</title>
        <authorList>
            <person name="Chou L."/>
            <person name="Lee T.-Y."/>
            <person name="Tsai Y.-M."/>
            <person name="Kuo C.-H."/>
        </authorList>
    </citation>
    <scope>NUCLEOTIDE SEQUENCE [LARGE SCALE GENOMIC DNA]</scope>
    <source>
        <strain evidence="1 2">PLHS-1</strain>
    </source>
</reference>
<sequence>MNSSTKIWLASSAAAVVLAGSVILNTVYISKYINLKSNLEVDNSLRLTTEVYDRDKKQIYYKEFNDLAPTSFYEITKTDPSFKYTVSPEFGAFLSGFQDYKLIGNEYFSISSPTHKECAGKGGQFTPNTPNACQVGASSLIISRPESFVISVESY</sequence>
<proteinExistence type="predicted"/>
<organism evidence="1 2">
    <name type="scientific">Spiroplasma alleghenense</name>
    <dbReference type="NCBI Taxonomy" id="216931"/>
    <lineage>
        <taxon>Bacteria</taxon>
        <taxon>Bacillati</taxon>
        <taxon>Mycoplasmatota</taxon>
        <taxon>Mollicutes</taxon>
        <taxon>Entomoplasmatales</taxon>
        <taxon>Spiroplasmataceae</taxon>
        <taxon>Spiroplasma</taxon>
    </lineage>
</organism>
<gene>
    <name evidence="1" type="ORF">SALLE_v1c00940</name>
</gene>
<keyword evidence="2" id="KW-1185">Reference proteome</keyword>
<dbReference type="AlphaFoldDB" id="A0A345Z2E1"/>
<evidence type="ECO:0000313" key="1">
    <source>
        <dbReference type="EMBL" id="AXK50770.1"/>
    </source>
</evidence>